<dbReference type="STRING" id="28200.GCA_001572935_01531"/>
<feature type="compositionally biased region" description="Polar residues" evidence="1">
    <location>
        <begin position="1"/>
        <end position="32"/>
    </location>
</feature>
<proteinExistence type="predicted"/>
<name>A0A2U2C279_9BACT</name>
<accession>A0A2U2C279</accession>
<evidence type="ECO:0008006" key="4">
    <source>
        <dbReference type="Google" id="ProtNLM"/>
    </source>
</evidence>
<reference evidence="2 3" key="1">
    <citation type="submission" date="2018-05" db="EMBL/GenBank/DDBJ databases">
        <title>Antimicrobial susceptibility testing and genomic analysis of Arcobacter skirrowii strains and one Arcobacter butzleri isolated from German poultry farms.</title>
        <authorList>
            <person name="Haenel I."/>
            <person name="Hotzel H."/>
            <person name="Tomaso H."/>
            <person name="Busch A."/>
        </authorList>
    </citation>
    <scope>NUCLEOTIDE SEQUENCE [LARGE SCALE GENOMIC DNA]</scope>
    <source>
        <strain evidence="3">v</strain>
    </source>
</reference>
<dbReference type="AlphaFoldDB" id="A0A2U2C279"/>
<organism evidence="2 3">
    <name type="scientific">Aliarcobacter skirrowii</name>
    <dbReference type="NCBI Taxonomy" id="28200"/>
    <lineage>
        <taxon>Bacteria</taxon>
        <taxon>Pseudomonadati</taxon>
        <taxon>Campylobacterota</taxon>
        <taxon>Epsilonproteobacteria</taxon>
        <taxon>Campylobacterales</taxon>
        <taxon>Arcobacteraceae</taxon>
        <taxon>Aliarcobacter</taxon>
    </lineage>
</organism>
<sequence length="211" mass="23125">MQVSNNSANSIDAYKQNSSQKVQTQDANQTPKNVDKNVEEIINNSATKVAISMNAQYILFEMNAKSMAKNSMFAQAGIDANSITKDQQSVLDFLSGKGKIDDMSLADIGYNGKPIMELSQDEATQLVSEDGFFGVTQTSDRVANFVFSFAGDDLEKLQKGRDGIVQGFEEANKLFGGNLPEISYKTQERTLALIDAKIDSIKNPQDNNSKE</sequence>
<evidence type="ECO:0000256" key="1">
    <source>
        <dbReference type="SAM" id="MobiDB-lite"/>
    </source>
</evidence>
<gene>
    <name evidence="2" type="ORF">DF188_00110</name>
</gene>
<dbReference type="Proteomes" id="UP000245014">
    <property type="component" value="Unassembled WGS sequence"/>
</dbReference>
<evidence type="ECO:0000313" key="2">
    <source>
        <dbReference type="EMBL" id="PWE23120.1"/>
    </source>
</evidence>
<feature type="region of interest" description="Disordered" evidence="1">
    <location>
        <begin position="1"/>
        <end position="36"/>
    </location>
</feature>
<evidence type="ECO:0000313" key="3">
    <source>
        <dbReference type="Proteomes" id="UP000245014"/>
    </source>
</evidence>
<dbReference type="RefSeq" id="WP_109065969.1">
    <property type="nucleotide sequence ID" value="NZ_JAODBW010000001.1"/>
</dbReference>
<protein>
    <recommendedName>
        <fullName evidence="4">Hydrogenase-4 component G</fullName>
    </recommendedName>
</protein>
<dbReference type="EMBL" id="QEYI01000001">
    <property type="protein sequence ID" value="PWE23120.1"/>
    <property type="molecule type" value="Genomic_DNA"/>
</dbReference>
<comment type="caution">
    <text evidence="2">The sequence shown here is derived from an EMBL/GenBank/DDBJ whole genome shotgun (WGS) entry which is preliminary data.</text>
</comment>